<feature type="compositionally biased region" description="Basic and acidic residues" evidence="14">
    <location>
        <begin position="89"/>
        <end position="100"/>
    </location>
</feature>
<evidence type="ECO:0000256" key="2">
    <source>
        <dbReference type="ARBA" id="ARBA00022491"/>
    </source>
</evidence>
<keyword evidence="7" id="KW-0805">Transcription regulation</keyword>
<comment type="subcellular location">
    <subcellularLocation>
        <location evidence="1">Nucleus</location>
    </subcellularLocation>
</comment>
<feature type="compositionally biased region" description="Basic and acidic residues" evidence="14">
    <location>
        <begin position="17"/>
        <end position="28"/>
    </location>
</feature>
<dbReference type="EMBL" id="LR784210">
    <property type="protein sequence ID" value="CAB3234148.1"/>
    <property type="molecule type" value="mRNA"/>
</dbReference>
<feature type="domain" description="C2H2-type" evidence="15">
    <location>
        <begin position="489"/>
        <end position="517"/>
    </location>
</feature>
<evidence type="ECO:0000256" key="1">
    <source>
        <dbReference type="ARBA" id="ARBA00004123"/>
    </source>
</evidence>
<dbReference type="InterPro" id="IPR013087">
    <property type="entry name" value="Znf_C2H2_type"/>
</dbReference>
<evidence type="ECO:0000259" key="15">
    <source>
        <dbReference type="PROSITE" id="PS50157"/>
    </source>
</evidence>
<evidence type="ECO:0000256" key="12">
    <source>
        <dbReference type="ARBA" id="ARBA00079129"/>
    </source>
</evidence>
<feature type="domain" description="C2H2-type" evidence="15">
    <location>
        <begin position="519"/>
        <end position="547"/>
    </location>
</feature>
<keyword evidence="10" id="KW-0539">Nucleus</keyword>
<dbReference type="Gene3D" id="3.30.160.60">
    <property type="entry name" value="Classic Zinc Finger"/>
    <property type="match status" value="7"/>
</dbReference>
<protein>
    <recommendedName>
        <fullName evidence="12">CCCTC-binding factor</fullName>
    </recommendedName>
</protein>
<feature type="compositionally biased region" description="Acidic residues" evidence="14">
    <location>
        <begin position="75"/>
        <end position="84"/>
    </location>
</feature>
<evidence type="ECO:0000256" key="3">
    <source>
        <dbReference type="ARBA" id="ARBA00022723"/>
    </source>
</evidence>
<proteinExistence type="evidence at transcript level"/>
<evidence type="ECO:0000256" key="14">
    <source>
        <dbReference type="SAM" id="MobiDB-lite"/>
    </source>
</evidence>
<organism evidence="16">
    <name type="scientific">Phallusia mammillata</name>
    <dbReference type="NCBI Taxonomy" id="59560"/>
    <lineage>
        <taxon>Eukaryota</taxon>
        <taxon>Metazoa</taxon>
        <taxon>Chordata</taxon>
        <taxon>Tunicata</taxon>
        <taxon>Ascidiacea</taxon>
        <taxon>Phlebobranchia</taxon>
        <taxon>Ascidiidae</taxon>
        <taxon>Phallusia</taxon>
    </lineage>
</organism>
<feature type="domain" description="C2H2-type" evidence="15">
    <location>
        <begin position="374"/>
        <end position="401"/>
    </location>
</feature>
<dbReference type="PROSITE" id="PS00028">
    <property type="entry name" value="ZINC_FINGER_C2H2_1"/>
    <property type="match status" value="6"/>
</dbReference>
<name>A0A6F9D9I8_9ASCI</name>
<reference evidence="16" key="1">
    <citation type="submission" date="2020-04" db="EMBL/GenBank/DDBJ databases">
        <authorList>
            <person name="Neveu A P."/>
        </authorList>
    </citation>
    <scope>NUCLEOTIDE SEQUENCE</scope>
    <source>
        <tissue evidence="16">Whole embryo</tissue>
    </source>
</reference>
<keyword evidence="2" id="KW-0678">Repressor</keyword>
<feature type="compositionally biased region" description="Low complexity" evidence="14">
    <location>
        <begin position="101"/>
        <end position="110"/>
    </location>
</feature>
<keyword evidence="8" id="KW-0238">DNA-binding</keyword>
<feature type="compositionally biased region" description="Acidic residues" evidence="14">
    <location>
        <begin position="630"/>
        <end position="644"/>
    </location>
</feature>
<keyword evidence="9" id="KW-0804">Transcription</keyword>
<dbReference type="SUPFAM" id="SSF57667">
    <property type="entry name" value="beta-beta-alpha zinc fingers"/>
    <property type="match status" value="5"/>
</dbReference>
<evidence type="ECO:0000256" key="4">
    <source>
        <dbReference type="ARBA" id="ARBA00022737"/>
    </source>
</evidence>
<evidence type="ECO:0000256" key="8">
    <source>
        <dbReference type="ARBA" id="ARBA00023125"/>
    </source>
</evidence>
<dbReference type="AlphaFoldDB" id="A0A6F9D9I8"/>
<evidence type="ECO:0000256" key="10">
    <source>
        <dbReference type="ARBA" id="ARBA00023242"/>
    </source>
</evidence>
<evidence type="ECO:0000256" key="9">
    <source>
        <dbReference type="ARBA" id="ARBA00023163"/>
    </source>
</evidence>
<feature type="domain" description="C2H2-type" evidence="15">
    <location>
        <begin position="433"/>
        <end position="460"/>
    </location>
</feature>
<dbReference type="FunFam" id="3.30.160.60:FF:000446">
    <property type="entry name" value="Zinc finger protein"/>
    <property type="match status" value="1"/>
</dbReference>
<feature type="region of interest" description="Disordered" evidence="14">
    <location>
        <begin position="1"/>
        <end position="110"/>
    </location>
</feature>
<dbReference type="Pfam" id="PF00096">
    <property type="entry name" value="zf-C2H2"/>
    <property type="match status" value="4"/>
</dbReference>
<feature type="region of interest" description="Disordered" evidence="14">
    <location>
        <begin position="220"/>
        <end position="247"/>
    </location>
</feature>
<feature type="region of interest" description="Disordered" evidence="14">
    <location>
        <begin position="630"/>
        <end position="662"/>
    </location>
</feature>
<evidence type="ECO:0000313" key="16">
    <source>
        <dbReference type="EMBL" id="CAB3234148.1"/>
    </source>
</evidence>
<keyword evidence="5 13" id="KW-0863">Zinc-finger</keyword>
<feature type="compositionally biased region" description="Acidic residues" evidence="14">
    <location>
        <begin position="232"/>
        <end position="241"/>
    </location>
</feature>
<accession>A0A6F9D9I8</accession>
<evidence type="ECO:0000256" key="7">
    <source>
        <dbReference type="ARBA" id="ARBA00023015"/>
    </source>
</evidence>
<evidence type="ECO:0000256" key="13">
    <source>
        <dbReference type="PROSITE-ProRule" id="PRU00042"/>
    </source>
</evidence>
<dbReference type="SMART" id="SM00355">
    <property type="entry name" value="ZnF_C2H2"/>
    <property type="match status" value="8"/>
</dbReference>
<feature type="domain" description="C2H2-type" evidence="15">
    <location>
        <begin position="346"/>
        <end position="373"/>
    </location>
</feature>
<comment type="similarity">
    <text evidence="11">Belongs to the CTCF zinc-finger protein family.</text>
</comment>
<dbReference type="GO" id="GO:0008270">
    <property type="term" value="F:zinc ion binding"/>
    <property type="evidence" value="ECO:0007669"/>
    <property type="project" value="UniProtKB-KW"/>
</dbReference>
<keyword evidence="4" id="KW-0677">Repeat</keyword>
<dbReference type="InterPro" id="IPR036236">
    <property type="entry name" value="Znf_C2H2_sf"/>
</dbReference>
<gene>
    <name evidence="16" type="primary">Ctcf</name>
</gene>
<dbReference type="PANTHER" id="PTHR16515">
    <property type="entry name" value="PR DOMAIN ZINC FINGER PROTEIN"/>
    <property type="match status" value="1"/>
</dbReference>
<feature type="region of interest" description="Disordered" evidence="14">
    <location>
        <begin position="573"/>
        <end position="608"/>
    </location>
</feature>
<dbReference type="FunFam" id="3.30.160.60:FF:000373">
    <property type="entry name" value="Putative transcriptional repressor ctcf"/>
    <property type="match status" value="1"/>
</dbReference>
<dbReference type="FunFam" id="3.30.160.60:FF:000222">
    <property type="entry name" value="Putative transcriptional repressor ctcf"/>
    <property type="match status" value="1"/>
</dbReference>
<dbReference type="GO" id="GO:0005634">
    <property type="term" value="C:nucleus"/>
    <property type="evidence" value="ECO:0007669"/>
    <property type="project" value="UniProtKB-SubCell"/>
</dbReference>
<dbReference type="PANTHER" id="PTHR16515:SF66">
    <property type="entry name" value="C2H2-TYPE DOMAIN-CONTAINING PROTEIN"/>
    <property type="match status" value="1"/>
</dbReference>
<dbReference type="GO" id="GO:0010468">
    <property type="term" value="P:regulation of gene expression"/>
    <property type="evidence" value="ECO:0007669"/>
    <property type="project" value="TreeGrafter"/>
</dbReference>
<dbReference type="InterPro" id="IPR050331">
    <property type="entry name" value="Zinc_finger"/>
</dbReference>
<feature type="compositionally biased region" description="Basic and acidic residues" evidence="14">
    <location>
        <begin position="1"/>
        <end position="10"/>
    </location>
</feature>
<feature type="compositionally biased region" description="Basic and acidic residues" evidence="14">
    <location>
        <begin position="652"/>
        <end position="662"/>
    </location>
</feature>
<feature type="compositionally biased region" description="Polar residues" evidence="14">
    <location>
        <begin position="32"/>
        <end position="46"/>
    </location>
</feature>
<evidence type="ECO:0000256" key="11">
    <source>
        <dbReference type="ARBA" id="ARBA00061457"/>
    </source>
</evidence>
<keyword evidence="6" id="KW-0862">Zinc</keyword>
<keyword evidence="3" id="KW-0479">Metal-binding</keyword>
<dbReference type="FunFam" id="3.30.160.60:FF:000802">
    <property type="entry name" value="CCCTC-binding factor like"/>
    <property type="match status" value="1"/>
</dbReference>
<dbReference type="FunFam" id="3.30.160.60:FF:000049">
    <property type="entry name" value="transcriptional repressor CTCF isoform X1"/>
    <property type="match status" value="1"/>
</dbReference>
<dbReference type="PROSITE" id="PS50157">
    <property type="entry name" value="ZINC_FINGER_C2H2_2"/>
    <property type="match status" value="8"/>
</dbReference>
<evidence type="ECO:0000256" key="6">
    <source>
        <dbReference type="ARBA" id="ARBA00022833"/>
    </source>
</evidence>
<sequence length="662" mass="74739">MEEQANEKSPEAAAPKATDDEGTKKQEESETVNETETPKTDATNGETPAGETAEKASEEVNEKPTNGTDNKTAETAEEPLEAEITDITAVDKPEEGDKSAETNGEEGTTTTVQFIAVSADEHARMVSAGELPESVHGADVHMQIPGAEAQQVRLIAVDSNGVPVTEPTILQAAAEQAGIVFITKDEGGEDSQISIDKAMQLSMGDKVPHITATTAAVVLEQKTEDNQNQDTDGNETEDDGMEMEKRVKVKKPRLKLRVYSQKDVNDTAADISTSFLEDDSLAFTAEDAGDQAEEKPIDESVYEFQDPPTGRDQEEAPRGVEVLDPSLFKQRGKRASDKNRDRRKIYQCRECAFYSHRHSNLIRHMKIHTNERPYKCHLCDRAFRTNTLLRNHINTHTGVKPYKCAVEGCAMAFVTSGELTRHTRYIHTHEKPFRCTLCDYASVEISKLRRHFRSHTGERPYTCDECGKAFADSFHLKRHRMSHTGEKPYECPECHQRFTQRGSVKMHIMQQHTKTAPKFKCEICKTLLGRKSDLNVHMRKQHAFQEAPTQCRYCDELFHDRWSLMQHQRTHRSCGTRFRAESAQPKKRRRLDEDDDNYGWKTSPEEEEYEQMILEGEDGDVQRVTVYVEEEDEEGADEDGEEFAIMENVTGEEAKDGETIAT</sequence>
<feature type="compositionally biased region" description="Basic and acidic residues" evidence="14">
    <location>
        <begin position="52"/>
        <end position="62"/>
    </location>
</feature>
<evidence type="ECO:0000256" key="5">
    <source>
        <dbReference type="ARBA" id="ARBA00022771"/>
    </source>
</evidence>
<feature type="domain" description="C2H2-type" evidence="15">
    <location>
        <begin position="402"/>
        <end position="432"/>
    </location>
</feature>
<dbReference type="GO" id="GO:0003677">
    <property type="term" value="F:DNA binding"/>
    <property type="evidence" value="ECO:0007669"/>
    <property type="project" value="UniProtKB-KW"/>
</dbReference>
<feature type="domain" description="C2H2-type" evidence="15">
    <location>
        <begin position="549"/>
        <end position="571"/>
    </location>
</feature>
<feature type="domain" description="C2H2-type" evidence="15">
    <location>
        <begin position="461"/>
        <end position="488"/>
    </location>
</feature>